<keyword evidence="7" id="KW-0215">Deoxyribonucleotide synthesis</keyword>
<dbReference type="Gene3D" id="3.20.70.20">
    <property type="match status" value="1"/>
</dbReference>
<evidence type="ECO:0000256" key="2">
    <source>
        <dbReference type="ARBA" id="ARBA00007405"/>
    </source>
</evidence>
<evidence type="ECO:0000259" key="13">
    <source>
        <dbReference type="Pfam" id="PF02867"/>
    </source>
</evidence>
<protein>
    <recommendedName>
        <fullName evidence="11">Vitamin B12-dependent ribonucleotide reductase</fullName>
        <ecNumber evidence="11">1.17.4.1</ecNumber>
    </recommendedName>
</protein>
<dbReference type="EC" id="1.17.4.1" evidence="11"/>
<dbReference type="PANTHER" id="PTHR43371:SF1">
    <property type="entry name" value="RIBONUCLEOSIDE-DIPHOSPHATE REDUCTASE"/>
    <property type="match status" value="1"/>
</dbReference>
<dbReference type="CDD" id="cd02888">
    <property type="entry name" value="RNR_II_dimer"/>
    <property type="match status" value="1"/>
</dbReference>
<evidence type="ECO:0000256" key="10">
    <source>
        <dbReference type="ARBA" id="ARBA00047754"/>
    </source>
</evidence>
<feature type="domain" description="Ribonucleotide reductase large subunit C-terminal" evidence="13">
    <location>
        <begin position="417"/>
        <end position="563"/>
    </location>
</feature>
<feature type="domain" description="Ribonucleotide reductase large subunit C-terminal" evidence="13">
    <location>
        <begin position="93"/>
        <end position="411"/>
    </location>
</feature>
<dbReference type="InterPro" id="IPR013509">
    <property type="entry name" value="RNR_lsu_N"/>
</dbReference>
<evidence type="ECO:0000256" key="4">
    <source>
        <dbReference type="ARBA" id="ARBA00022634"/>
    </source>
</evidence>
<dbReference type="EMBL" id="JQAN02000006">
    <property type="protein sequence ID" value="PPD58683.1"/>
    <property type="molecule type" value="Genomic_DNA"/>
</dbReference>
<evidence type="ECO:0000256" key="7">
    <source>
        <dbReference type="ARBA" id="ARBA00023116"/>
    </source>
</evidence>
<dbReference type="SUPFAM" id="SSF51998">
    <property type="entry name" value="PFL-like glycyl radical enzymes"/>
    <property type="match status" value="1"/>
</dbReference>
<proteinExistence type="inferred from homology"/>
<keyword evidence="3 11" id="KW-0846">Cobalamin</keyword>
<evidence type="ECO:0000256" key="1">
    <source>
        <dbReference type="ARBA" id="ARBA00001922"/>
    </source>
</evidence>
<dbReference type="Proteomes" id="UP000235653">
    <property type="component" value="Unassembled WGS sequence"/>
</dbReference>
<dbReference type="InterPro" id="IPR050862">
    <property type="entry name" value="RdRp_reductase_class-2"/>
</dbReference>
<evidence type="ECO:0000256" key="5">
    <source>
        <dbReference type="ARBA" id="ARBA00022741"/>
    </source>
</evidence>
<dbReference type="UniPathway" id="UPA00326"/>
<dbReference type="GO" id="GO:0071897">
    <property type="term" value="P:DNA biosynthetic process"/>
    <property type="evidence" value="ECO:0007669"/>
    <property type="project" value="UniProtKB-KW"/>
</dbReference>
<keyword evidence="15" id="KW-1185">Reference proteome</keyword>
<dbReference type="PRINTS" id="PR01183">
    <property type="entry name" value="RIBORDTASEM1"/>
</dbReference>
<evidence type="ECO:0000256" key="8">
    <source>
        <dbReference type="ARBA" id="ARBA00023157"/>
    </source>
</evidence>
<dbReference type="SUPFAM" id="SSF48168">
    <property type="entry name" value="R1 subunit of ribonucleotide reductase, N-terminal domain"/>
    <property type="match status" value="1"/>
</dbReference>
<comment type="catalytic activity">
    <reaction evidence="10 11">
        <text>a 2'-deoxyribonucleoside 5'-diphosphate + [thioredoxin]-disulfide + H2O = a ribonucleoside 5'-diphosphate + [thioredoxin]-dithiol</text>
        <dbReference type="Rhea" id="RHEA:23252"/>
        <dbReference type="Rhea" id="RHEA-COMP:10698"/>
        <dbReference type="Rhea" id="RHEA-COMP:10700"/>
        <dbReference type="ChEBI" id="CHEBI:15377"/>
        <dbReference type="ChEBI" id="CHEBI:29950"/>
        <dbReference type="ChEBI" id="CHEBI:50058"/>
        <dbReference type="ChEBI" id="CHEBI:57930"/>
        <dbReference type="ChEBI" id="CHEBI:73316"/>
        <dbReference type="EC" id="1.17.4.1"/>
    </reaction>
</comment>
<comment type="cofactor">
    <cofactor evidence="1 11">
        <name>adenosylcob(III)alamin</name>
        <dbReference type="ChEBI" id="CHEBI:18408"/>
    </cofactor>
</comment>
<comment type="similarity">
    <text evidence="2 11">Belongs to the ribonucleoside diphosphate reductase class-2 family.</text>
</comment>
<keyword evidence="8" id="KW-1015">Disulfide bond</keyword>
<dbReference type="GO" id="GO:0004748">
    <property type="term" value="F:ribonucleoside-diphosphate reductase activity, thioredoxin disulfide as acceptor"/>
    <property type="evidence" value="ECO:0007669"/>
    <property type="project" value="UniProtKB-EC"/>
</dbReference>
<evidence type="ECO:0000313" key="14">
    <source>
        <dbReference type="EMBL" id="PPD58683.1"/>
    </source>
</evidence>
<evidence type="ECO:0000256" key="9">
    <source>
        <dbReference type="ARBA" id="ARBA00023285"/>
    </source>
</evidence>
<keyword evidence="9 11" id="KW-0170">Cobalt</keyword>
<dbReference type="AlphaFoldDB" id="A0A2P5P8R4"/>
<evidence type="ECO:0000259" key="12">
    <source>
        <dbReference type="Pfam" id="PF00317"/>
    </source>
</evidence>
<gene>
    <name evidence="14" type="ORF">JP09_002060</name>
</gene>
<comment type="caution">
    <text evidence="14">The sequence shown here is derived from an EMBL/GenBank/DDBJ whole genome shotgun (WGS) entry which is preliminary data.</text>
</comment>
<comment type="function">
    <text evidence="11">Catalyzes the reduction of ribonucleotides to deoxyribonucleotides. May function to provide a pool of deoxyribonucleotide precursors for DNA repair during oxygen limitation and/or for immediate growth after restoration of oxygen.</text>
</comment>
<reference evidence="14 15" key="1">
    <citation type="journal article" date="2017" name="ISME J.">
        <title>Grape pomace compost harbors organohalide-respiring Dehalogenimonas species with novel reductive dehalogenase genes.</title>
        <authorList>
            <person name="Yang Y."/>
            <person name="Higgins S.A."/>
            <person name="Yan J."/>
            <person name="Simsir B."/>
            <person name="Chourey K."/>
            <person name="Iyer R."/>
            <person name="Hettich R.L."/>
            <person name="Baldwin B."/>
            <person name="Ogles D.M."/>
            <person name="Loffler F.E."/>
        </authorList>
    </citation>
    <scope>NUCLEOTIDE SEQUENCE [LARGE SCALE GENOMIC DNA]</scope>
    <source>
        <strain evidence="14 15">GP</strain>
    </source>
</reference>
<dbReference type="Pfam" id="PF02867">
    <property type="entry name" value="Ribonuc_red_lgC"/>
    <property type="match status" value="2"/>
</dbReference>
<dbReference type="NCBIfam" id="TIGR02504">
    <property type="entry name" value="NrdJ_Z"/>
    <property type="match status" value="1"/>
</dbReference>
<evidence type="ECO:0000256" key="3">
    <source>
        <dbReference type="ARBA" id="ARBA00022628"/>
    </source>
</evidence>
<dbReference type="InterPro" id="IPR000788">
    <property type="entry name" value="RNR_lg_C"/>
</dbReference>
<dbReference type="RefSeq" id="WP_102330167.1">
    <property type="nucleotide sequence ID" value="NZ_CP058566.2"/>
</dbReference>
<accession>A0A2P5P8R4</accession>
<evidence type="ECO:0000313" key="15">
    <source>
        <dbReference type="Proteomes" id="UP000235653"/>
    </source>
</evidence>
<dbReference type="OrthoDB" id="9762933at2"/>
<keyword evidence="6 11" id="KW-0560">Oxidoreductase</keyword>
<organism evidence="14 15">
    <name type="scientific">Dehalogenimonas etheniformans</name>
    <dbReference type="NCBI Taxonomy" id="1536648"/>
    <lineage>
        <taxon>Bacteria</taxon>
        <taxon>Bacillati</taxon>
        <taxon>Chloroflexota</taxon>
        <taxon>Dehalococcoidia</taxon>
        <taxon>Dehalococcoidales</taxon>
        <taxon>Dehalococcoidaceae</taxon>
        <taxon>Dehalogenimonas</taxon>
    </lineage>
</organism>
<evidence type="ECO:0000256" key="6">
    <source>
        <dbReference type="ARBA" id="ARBA00023002"/>
    </source>
</evidence>
<name>A0A2P5P8R4_9CHLR</name>
<dbReference type="Pfam" id="PF00317">
    <property type="entry name" value="Ribonuc_red_lgN"/>
    <property type="match status" value="1"/>
</dbReference>
<dbReference type="GO" id="GO:0005524">
    <property type="term" value="F:ATP binding"/>
    <property type="evidence" value="ECO:0007669"/>
    <property type="project" value="InterPro"/>
</dbReference>
<dbReference type="InterPro" id="IPR008926">
    <property type="entry name" value="RNR_R1-su_N"/>
</dbReference>
<keyword evidence="5 11" id="KW-0547">Nucleotide-binding</keyword>
<sequence>MIILEEPQKSLYVNNRLLEKRYLRTDVLGETNETPDDMFRRIANIFSSAEEGQISRNSHVVNHDSYYNLLASLDFLPNSPTLLNAGTENGQLASCYVLPIDDSVNGIGDALKQTMLIHKSGGSTGFNLSSIRPAQDKVGGRDRVAGGPIGLLNLLSVTADYIKQGGVRRGCNTALLNLDHPDIVEFIGAKRDPGRLTNLYTTVSIKDNFMDRVTSGSELPLVNPRNGQTTATVSACDIFDLIVDQAWRTGDPGLTFIDTVNKNNPIPHLGKIEYMSGCGEEALLPFESCILGSINLVNMLKKELDGTFSIDWQHLSQTIPLSVRFLDTAIDLNHYPILQSELISRRTRKIGLGVMGFADMLIRLGVPYNSDKALGIAEAIMSFVQDIAHETSHKLALDRGPFPAYQGSVYEFEGITMRNASVTSIAPTGSISLIAGVSSGIEPLFGTVFVRNMLDGEKLLEVNPFFERVAREQGFFSFALLERLVSKNRLDQIEGVPDSVKKIFVTAHGVSPEWHVKIQAAFQKYTDNAVSKTVNFPREASRDDIAKVFALAYQQSLKGITVYRDQSRSEQPLCTGEEGIRLVHQRYEYRHECL</sequence>
<dbReference type="InterPro" id="IPR013344">
    <property type="entry name" value="RNR_NrdJ/NrdZ"/>
</dbReference>
<keyword evidence="4 11" id="KW-0237">DNA synthesis</keyword>
<evidence type="ECO:0000256" key="11">
    <source>
        <dbReference type="RuleBase" id="RU364064"/>
    </source>
</evidence>
<dbReference type="GO" id="GO:0031419">
    <property type="term" value="F:cobalamin binding"/>
    <property type="evidence" value="ECO:0007669"/>
    <property type="project" value="UniProtKB-KW"/>
</dbReference>
<dbReference type="GO" id="GO:0009263">
    <property type="term" value="P:deoxyribonucleotide biosynthetic process"/>
    <property type="evidence" value="ECO:0007669"/>
    <property type="project" value="UniProtKB-KW"/>
</dbReference>
<feature type="domain" description="Ribonucleotide reductase large subunit N-terminal" evidence="12">
    <location>
        <begin position="17"/>
        <end position="90"/>
    </location>
</feature>
<dbReference type="PANTHER" id="PTHR43371">
    <property type="entry name" value="VITAMIN B12-DEPENDENT RIBONUCLEOTIDE REDUCTASE"/>
    <property type="match status" value="1"/>
</dbReference>